<dbReference type="EMBL" id="CP137852">
    <property type="protein sequence ID" value="WPB85571.1"/>
    <property type="molecule type" value="Genomic_DNA"/>
</dbReference>
<dbReference type="Proteomes" id="UP001305521">
    <property type="component" value="Chromosome"/>
</dbReference>
<feature type="region of interest" description="Disordered" evidence="1">
    <location>
        <begin position="142"/>
        <end position="230"/>
    </location>
</feature>
<sequence length="230" mass="24774">MPEEAEKLGFLSRWSRRKRGEEVPEPEPPAPPVQAQPEPEPEPVAEAPPPEPEFDISTLPPIETLDASSDFTVFLKPGVPQALRNAALRKAWLADPLIRDYMSPLDYAWDFNTPGGLPHGFSNVLAETGEALRKLVNQAIGEMEAEEEKPAEPPPGALALAEAGQPQPEGEPPPAEEPLLVEGPSASDDSQDILALDPIRLSEAPLPVPPPTLEEPPPPPRRRHGGAMPA</sequence>
<gene>
    <name evidence="2" type="ORF">R9Z33_01560</name>
</gene>
<name>A0ABZ0PJD6_9PROT</name>
<reference evidence="2 3" key="1">
    <citation type="submission" date="2023-11" db="EMBL/GenBank/DDBJ databases">
        <title>Arctic aerobic anoxygenic photoheterotroph Sediminicoccus rosea KRV36 adapts its photosynthesis to long days of polar summer.</title>
        <authorList>
            <person name="Tomasch J."/>
            <person name="Kopejtka K."/>
            <person name="Bily T."/>
            <person name="Gardiner A.T."/>
            <person name="Gardian Z."/>
            <person name="Shivaramu S."/>
            <person name="Koblizek M."/>
            <person name="Engelhardt F."/>
            <person name="Kaftan D."/>
        </authorList>
    </citation>
    <scope>NUCLEOTIDE SEQUENCE [LARGE SCALE GENOMIC DNA]</scope>
    <source>
        <strain evidence="2 3">R-30</strain>
    </source>
</reference>
<accession>A0ABZ0PJD6</accession>
<feature type="region of interest" description="Disordered" evidence="1">
    <location>
        <begin position="1"/>
        <end position="56"/>
    </location>
</feature>
<evidence type="ECO:0000256" key="1">
    <source>
        <dbReference type="SAM" id="MobiDB-lite"/>
    </source>
</evidence>
<dbReference type="InterPro" id="IPR021735">
    <property type="entry name" value="DUF3306"/>
</dbReference>
<organism evidence="2 3">
    <name type="scientific">Sediminicoccus rosea</name>
    <dbReference type="NCBI Taxonomy" id="1225128"/>
    <lineage>
        <taxon>Bacteria</taxon>
        <taxon>Pseudomonadati</taxon>
        <taxon>Pseudomonadota</taxon>
        <taxon>Alphaproteobacteria</taxon>
        <taxon>Acetobacterales</taxon>
        <taxon>Roseomonadaceae</taxon>
        <taxon>Sediminicoccus</taxon>
    </lineage>
</organism>
<feature type="compositionally biased region" description="Low complexity" evidence="1">
    <location>
        <begin position="157"/>
        <end position="168"/>
    </location>
</feature>
<protein>
    <submittedName>
        <fullName evidence="2">DUF3306 domain-containing protein</fullName>
    </submittedName>
</protein>
<dbReference type="Pfam" id="PF11748">
    <property type="entry name" value="DUF3306"/>
    <property type="match status" value="1"/>
</dbReference>
<feature type="compositionally biased region" description="Basic residues" evidence="1">
    <location>
        <begin position="220"/>
        <end position="230"/>
    </location>
</feature>
<evidence type="ECO:0000313" key="2">
    <source>
        <dbReference type="EMBL" id="WPB85571.1"/>
    </source>
</evidence>
<feature type="compositionally biased region" description="Pro residues" evidence="1">
    <location>
        <begin position="206"/>
        <end position="219"/>
    </location>
</feature>
<proteinExistence type="predicted"/>
<dbReference type="RefSeq" id="WP_318649542.1">
    <property type="nucleotide sequence ID" value="NZ_CP137852.1"/>
</dbReference>
<keyword evidence="3" id="KW-1185">Reference proteome</keyword>
<evidence type="ECO:0000313" key="3">
    <source>
        <dbReference type="Proteomes" id="UP001305521"/>
    </source>
</evidence>